<dbReference type="AlphaFoldDB" id="A0A915JQX1"/>
<sequence>MNTPSTSSATDKPAPYRESLNVKEQFVHWGKQQRHQNDLSFCCDILPAEAIDKVYPTISQIALPGIMRDEVLSAYQVFMYDCTSANDGRSFCLGMQPNGFRKVKTLRRTTHLKVPTAPKVPKNKKKKQKDEWNK</sequence>
<feature type="region of interest" description="Disordered" evidence="1">
    <location>
        <begin position="113"/>
        <end position="134"/>
    </location>
</feature>
<name>A0A915JQX1_ROMCU</name>
<evidence type="ECO:0000313" key="3">
    <source>
        <dbReference type="WBParaSite" id="nRc.2.0.1.t28665-RA"/>
    </source>
</evidence>
<evidence type="ECO:0000313" key="2">
    <source>
        <dbReference type="Proteomes" id="UP000887565"/>
    </source>
</evidence>
<reference evidence="3" key="1">
    <citation type="submission" date="2022-11" db="UniProtKB">
        <authorList>
            <consortium name="WormBaseParasite"/>
        </authorList>
    </citation>
    <scope>IDENTIFICATION</scope>
</reference>
<evidence type="ECO:0000256" key="1">
    <source>
        <dbReference type="SAM" id="MobiDB-lite"/>
    </source>
</evidence>
<dbReference type="WBParaSite" id="nRc.2.0.1.t28665-RA">
    <property type="protein sequence ID" value="nRc.2.0.1.t28665-RA"/>
    <property type="gene ID" value="nRc.2.0.1.g28665"/>
</dbReference>
<keyword evidence="2" id="KW-1185">Reference proteome</keyword>
<protein>
    <submittedName>
        <fullName evidence="3">Uncharacterized protein</fullName>
    </submittedName>
</protein>
<dbReference type="Proteomes" id="UP000887565">
    <property type="component" value="Unplaced"/>
</dbReference>
<proteinExistence type="predicted"/>
<accession>A0A915JQX1</accession>
<organism evidence="2 3">
    <name type="scientific">Romanomermis culicivorax</name>
    <name type="common">Nematode worm</name>
    <dbReference type="NCBI Taxonomy" id="13658"/>
    <lineage>
        <taxon>Eukaryota</taxon>
        <taxon>Metazoa</taxon>
        <taxon>Ecdysozoa</taxon>
        <taxon>Nematoda</taxon>
        <taxon>Enoplea</taxon>
        <taxon>Dorylaimia</taxon>
        <taxon>Mermithida</taxon>
        <taxon>Mermithoidea</taxon>
        <taxon>Mermithidae</taxon>
        <taxon>Romanomermis</taxon>
    </lineage>
</organism>